<evidence type="ECO:0000256" key="8">
    <source>
        <dbReference type="ARBA" id="ARBA00023136"/>
    </source>
</evidence>
<dbReference type="Gene3D" id="3.40.50.300">
    <property type="entry name" value="P-loop containing nucleotide triphosphate hydrolases"/>
    <property type="match status" value="1"/>
</dbReference>
<dbReference type="FunFam" id="3.40.50.300:FF:000997">
    <property type="entry name" value="Multidrug resistance-associated protein 1"/>
    <property type="match status" value="1"/>
</dbReference>
<evidence type="ECO:0000259" key="12">
    <source>
        <dbReference type="PROSITE" id="PS50929"/>
    </source>
</evidence>
<dbReference type="Pfam" id="PF00005">
    <property type="entry name" value="ABC_tran"/>
    <property type="match status" value="1"/>
</dbReference>
<dbReference type="SMART" id="SM00382">
    <property type="entry name" value="AAA"/>
    <property type="match status" value="1"/>
</dbReference>
<evidence type="ECO:0000256" key="3">
    <source>
        <dbReference type="ARBA" id="ARBA00022448"/>
    </source>
</evidence>
<dbReference type="GO" id="GO:0016020">
    <property type="term" value="C:membrane"/>
    <property type="evidence" value="ECO:0007669"/>
    <property type="project" value="UniProtKB-SubCell"/>
</dbReference>
<comment type="caution">
    <text evidence="13">The sequence shown here is derived from an EMBL/GenBank/DDBJ whole genome shotgun (WGS) entry which is preliminary data.</text>
</comment>
<sequence>ERVRFRKKWWQIWVPRDRPPPPPASIDDASRMPYVTTSVISRLTYTWVTPMMVLAYQRTLQATDLWKMGPAQEPGFLSEKLDAAWAQRVAAGEGWNARLENGEVGPGWLKRAAWALLGRDRNALEKTWWEPSLAWALNDVLGSLFWRGGMFKVVSDTSQLMGPILVKALINFAEARTAAKQSGRKPASIGNGVGLAIGLFCILVLASICQHQFFFRSMTTGILARTALTASLYRRLLHLTPKARTGLSNSAVLNHISTSVSRLDMCAQWVHAAWTAPIQVMVCLIILLVELGPSALAGFALFVVIVPIQRQIMANQFVLRRGSMKWTDSRARVVLEVLSSMRVVKYFCYEGSFLARLLDVRTSELKGIRRIQHSQSANIALALSLPVLAATLAFVTYTETSKSFNVAVVFSSLSLFQLLRQPMMFLPRTLSSIADARNALRRLSVVFRAEMRTGEAFVIDSAQELALRAEGAAWAWETFPGAEDDQGGEKKGQGKGKGENKIKRAAAKAAEAEGEGEKVEEDVPFEVRRIDMAVPRGTLTAIVGRVGSGKSSLLQGLIGEMRLVEGSATFGGRVAYCPQSAWIQLHDNVPFGLPYEEDRYWRVLEDACLLPDLQLLADGDLTEKGIDLSGGQKQRVNIACALYFFADIVIFDDPLSAVDTNVGKALFHTAIQGLVAQGKTVLLVTHALHFLSQCGYIYTLDCGTIAEVSTYSELIAQGGQFARLDSEFGGAEAEGKEGEEEDMQVQVVSVADIKEKSAGAAGTGKIEGKLIVKERRTTDGVSWAVYGYYLKAGGGWLTVPAIVLATFLMQVSQALNTYTLVWWEDNTFNRCFGFYQVLYAMLSVSQSIFTFLMGILLDFFAIHVSRNLHRQAILNICAYRGVSFF</sequence>
<proteinExistence type="inferred from homology"/>
<feature type="transmembrane region" description="Helical" evidence="10">
    <location>
        <begin position="835"/>
        <end position="861"/>
    </location>
</feature>
<dbReference type="SUPFAM" id="SSF90123">
    <property type="entry name" value="ABC transporter transmembrane region"/>
    <property type="match status" value="1"/>
</dbReference>
<dbReference type="InterPro" id="IPR050173">
    <property type="entry name" value="ABC_transporter_C-like"/>
</dbReference>
<dbReference type="CDD" id="cd18597">
    <property type="entry name" value="ABC_6TM_YOR1_D1_like"/>
    <property type="match status" value="1"/>
</dbReference>
<feature type="region of interest" description="Disordered" evidence="9">
    <location>
        <begin position="480"/>
        <end position="502"/>
    </location>
</feature>
<feature type="non-terminal residue" evidence="13">
    <location>
        <position position="1"/>
    </location>
</feature>
<keyword evidence="7 10" id="KW-1133">Transmembrane helix</keyword>
<dbReference type="PANTHER" id="PTHR24223:SF456">
    <property type="entry name" value="MULTIDRUG RESISTANCE-ASSOCIATED PROTEIN LETHAL(2)03659"/>
    <property type="match status" value="1"/>
</dbReference>
<dbReference type="Pfam" id="PF00664">
    <property type="entry name" value="ABC_membrane"/>
    <property type="match status" value="1"/>
</dbReference>
<evidence type="ECO:0000259" key="11">
    <source>
        <dbReference type="PROSITE" id="PS50893"/>
    </source>
</evidence>
<comment type="similarity">
    <text evidence="2">Belongs to the ABC transporter superfamily. ABCC family. Conjugate transporter (TC 3.A.1.208) subfamily.</text>
</comment>
<evidence type="ECO:0000256" key="6">
    <source>
        <dbReference type="ARBA" id="ARBA00022840"/>
    </source>
</evidence>
<evidence type="ECO:0000256" key="7">
    <source>
        <dbReference type="ARBA" id="ARBA00022989"/>
    </source>
</evidence>
<feature type="domain" description="ABC transporter" evidence="11">
    <location>
        <begin position="510"/>
        <end position="727"/>
    </location>
</feature>
<dbReference type="PROSITE" id="PS50893">
    <property type="entry name" value="ABC_TRANSPORTER_2"/>
    <property type="match status" value="1"/>
</dbReference>
<dbReference type="EMBL" id="JARJLG010000007">
    <property type="protein sequence ID" value="KAJ7779407.1"/>
    <property type="molecule type" value="Genomic_DNA"/>
</dbReference>
<name>A0AAD7KB32_9AGAR</name>
<dbReference type="InterPro" id="IPR027417">
    <property type="entry name" value="P-loop_NTPase"/>
</dbReference>
<keyword evidence="3" id="KW-0813">Transport</keyword>
<accession>A0AAD7KB32</accession>
<dbReference type="InterPro" id="IPR011527">
    <property type="entry name" value="ABC1_TM_dom"/>
</dbReference>
<feature type="domain" description="ABC transmembrane type-1" evidence="12">
    <location>
        <begin position="151"/>
        <end position="435"/>
    </location>
</feature>
<evidence type="ECO:0000256" key="1">
    <source>
        <dbReference type="ARBA" id="ARBA00004141"/>
    </source>
</evidence>
<feature type="compositionally biased region" description="Basic and acidic residues" evidence="9">
    <location>
        <begin position="487"/>
        <end position="502"/>
    </location>
</feature>
<feature type="non-terminal residue" evidence="13">
    <location>
        <position position="885"/>
    </location>
</feature>
<dbReference type="CDD" id="cd03250">
    <property type="entry name" value="ABCC_MRP_domain1"/>
    <property type="match status" value="1"/>
</dbReference>
<dbReference type="Gene3D" id="1.20.1560.10">
    <property type="entry name" value="ABC transporter type 1, transmembrane domain"/>
    <property type="match status" value="1"/>
</dbReference>
<dbReference type="Proteomes" id="UP001215280">
    <property type="component" value="Unassembled WGS sequence"/>
</dbReference>
<dbReference type="InterPro" id="IPR017871">
    <property type="entry name" value="ABC_transporter-like_CS"/>
</dbReference>
<gene>
    <name evidence="13" type="ORF">DFH07DRAFT_1030143</name>
</gene>
<protein>
    <recommendedName>
        <fullName evidence="15">ABC protein</fullName>
    </recommendedName>
</protein>
<dbReference type="InterPro" id="IPR003439">
    <property type="entry name" value="ABC_transporter-like_ATP-bd"/>
</dbReference>
<dbReference type="InterPro" id="IPR003593">
    <property type="entry name" value="AAA+_ATPase"/>
</dbReference>
<dbReference type="PROSITE" id="PS50929">
    <property type="entry name" value="ABC_TM1F"/>
    <property type="match status" value="1"/>
</dbReference>
<evidence type="ECO:0000256" key="5">
    <source>
        <dbReference type="ARBA" id="ARBA00022741"/>
    </source>
</evidence>
<dbReference type="SUPFAM" id="SSF52540">
    <property type="entry name" value="P-loop containing nucleoside triphosphate hydrolases"/>
    <property type="match status" value="1"/>
</dbReference>
<dbReference type="GO" id="GO:0140359">
    <property type="term" value="F:ABC-type transporter activity"/>
    <property type="evidence" value="ECO:0007669"/>
    <property type="project" value="InterPro"/>
</dbReference>
<dbReference type="PROSITE" id="PS00211">
    <property type="entry name" value="ABC_TRANSPORTER_1"/>
    <property type="match status" value="1"/>
</dbReference>
<evidence type="ECO:0000256" key="10">
    <source>
        <dbReference type="SAM" id="Phobius"/>
    </source>
</evidence>
<comment type="subcellular location">
    <subcellularLocation>
        <location evidence="1">Membrane</location>
        <topology evidence="1">Multi-pass membrane protein</topology>
    </subcellularLocation>
</comment>
<keyword evidence="14" id="KW-1185">Reference proteome</keyword>
<keyword evidence="6" id="KW-0067">ATP-binding</keyword>
<evidence type="ECO:0000256" key="2">
    <source>
        <dbReference type="ARBA" id="ARBA00009726"/>
    </source>
</evidence>
<keyword evidence="4 10" id="KW-0812">Transmembrane</keyword>
<dbReference type="GO" id="GO:0005524">
    <property type="term" value="F:ATP binding"/>
    <property type="evidence" value="ECO:0007669"/>
    <property type="project" value="UniProtKB-KW"/>
</dbReference>
<evidence type="ECO:0000313" key="14">
    <source>
        <dbReference type="Proteomes" id="UP001215280"/>
    </source>
</evidence>
<evidence type="ECO:0000256" key="4">
    <source>
        <dbReference type="ARBA" id="ARBA00022692"/>
    </source>
</evidence>
<evidence type="ECO:0000313" key="13">
    <source>
        <dbReference type="EMBL" id="KAJ7779407.1"/>
    </source>
</evidence>
<feature type="transmembrane region" description="Helical" evidence="10">
    <location>
        <begin position="189"/>
        <end position="208"/>
    </location>
</feature>
<keyword evidence="8 10" id="KW-0472">Membrane</keyword>
<keyword evidence="5" id="KW-0547">Nucleotide-binding</keyword>
<reference evidence="13" key="1">
    <citation type="submission" date="2023-03" db="EMBL/GenBank/DDBJ databases">
        <title>Massive genome expansion in bonnet fungi (Mycena s.s.) driven by repeated elements and novel gene families across ecological guilds.</title>
        <authorList>
            <consortium name="Lawrence Berkeley National Laboratory"/>
            <person name="Harder C.B."/>
            <person name="Miyauchi S."/>
            <person name="Viragh M."/>
            <person name="Kuo A."/>
            <person name="Thoen E."/>
            <person name="Andreopoulos B."/>
            <person name="Lu D."/>
            <person name="Skrede I."/>
            <person name="Drula E."/>
            <person name="Henrissat B."/>
            <person name="Morin E."/>
            <person name="Kohler A."/>
            <person name="Barry K."/>
            <person name="LaButti K."/>
            <person name="Morin E."/>
            <person name="Salamov A."/>
            <person name="Lipzen A."/>
            <person name="Mereny Z."/>
            <person name="Hegedus B."/>
            <person name="Baldrian P."/>
            <person name="Stursova M."/>
            <person name="Weitz H."/>
            <person name="Taylor A."/>
            <person name="Grigoriev I.V."/>
            <person name="Nagy L.G."/>
            <person name="Martin F."/>
            <person name="Kauserud H."/>
        </authorList>
    </citation>
    <scope>NUCLEOTIDE SEQUENCE</scope>
    <source>
        <strain evidence="13">CBHHK188m</strain>
    </source>
</reference>
<dbReference type="InterPro" id="IPR036640">
    <property type="entry name" value="ABC1_TM_sf"/>
</dbReference>
<dbReference type="PANTHER" id="PTHR24223">
    <property type="entry name" value="ATP-BINDING CASSETTE SUB-FAMILY C"/>
    <property type="match status" value="1"/>
</dbReference>
<feature type="transmembrane region" description="Helical" evidence="10">
    <location>
        <begin position="379"/>
        <end position="397"/>
    </location>
</feature>
<dbReference type="AlphaFoldDB" id="A0AAD7KB32"/>
<feature type="transmembrane region" description="Helical" evidence="10">
    <location>
        <begin position="295"/>
        <end position="313"/>
    </location>
</feature>
<organism evidence="13 14">
    <name type="scientific">Mycena maculata</name>
    <dbReference type="NCBI Taxonomy" id="230809"/>
    <lineage>
        <taxon>Eukaryota</taxon>
        <taxon>Fungi</taxon>
        <taxon>Dikarya</taxon>
        <taxon>Basidiomycota</taxon>
        <taxon>Agaricomycotina</taxon>
        <taxon>Agaricomycetes</taxon>
        <taxon>Agaricomycetidae</taxon>
        <taxon>Agaricales</taxon>
        <taxon>Marasmiineae</taxon>
        <taxon>Mycenaceae</taxon>
        <taxon>Mycena</taxon>
    </lineage>
</organism>
<evidence type="ECO:0000256" key="9">
    <source>
        <dbReference type="SAM" id="MobiDB-lite"/>
    </source>
</evidence>
<dbReference type="GO" id="GO:0016887">
    <property type="term" value="F:ATP hydrolysis activity"/>
    <property type="evidence" value="ECO:0007669"/>
    <property type="project" value="InterPro"/>
</dbReference>
<evidence type="ECO:0008006" key="15">
    <source>
        <dbReference type="Google" id="ProtNLM"/>
    </source>
</evidence>